<dbReference type="GO" id="GO:0007034">
    <property type="term" value="P:vacuolar transport"/>
    <property type="evidence" value="ECO:0007669"/>
    <property type="project" value="UniProtKB-ARBA"/>
</dbReference>
<feature type="region of interest" description="Disordered" evidence="6">
    <location>
        <begin position="143"/>
        <end position="175"/>
    </location>
</feature>
<dbReference type="GO" id="GO:0016192">
    <property type="term" value="P:vesicle-mediated transport"/>
    <property type="evidence" value="ECO:0007669"/>
    <property type="project" value="UniProtKB-ARBA"/>
</dbReference>
<feature type="region of interest" description="Disordered" evidence="6">
    <location>
        <begin position="189"/>
        <end position="215"/>
    </location>
</feature>
<reference evidence="9 10" key="1">
    <citation type="journal article" date="2018" name="Mol. Biol. Evol.">
        <title>Broad Genomic Sampling Reveals a Smut Pathogenic Ancestry of the Fungal Clade Ustilaginomycotina.</title>
        <authorList>
            <person name="Kijpornyongpan T."/>
            <person name="Mondo S.J."/>
            <person name="Barry K."/>
            <person name="Sandor L."/>
            <person name="Lee J."/>
            <person name="Lipzen A."/>
            <person name="Pangilinan J."/>
            <person name="LaButti K."/>
            <person name="Hainaut M."/>
            <person name="Henrissat B."/>
            <person name="Grigoriev I.V."/>
            <person name="Spatafora J.W."/>
            <person name="Aime M.C."/>
        </authorList>
    </citation>
    <scope>NUCLEOTIDE SEQUENCE [LARGE SCALE GENOMIC DNA]</scope>
    <source>
        <strain evidence="9 10">MCA 4198</strain>
    </source>
</reference>
<dbReference type="GO" id="GO:0000329">
    <property type="term" value="C:fungal-type vacuole membrane"/>
    <property type="evidence" value="ECO:0007669"/>
    <property type="project" value="UniProtKB-ARBA"/>
</dbReference>
<dbReference type="Pfam" id="PF00787">
    <property type="entry name" value="PX"/>
    <property type="match status" value="1"/>
</dbReference>
<sequence length="299" mass="32613">MAPKEAPLQSISIDRTETRSLPSPHTVYAIVVVLPVRSWTVYRRYNDFFQLHASFSSAACGPPPAPLPPKHAARRTLRSITGLGGLLPAPESVREADEEQLRERRAQLETYLRAIVASTNDAWRASDEFKAFIELPKSQFVSRAHFQQGQDQQQQQQQQQRPTGAGFEDAGLSNGERKAYVPGTYARAADAGAPGGGRGSFTRTLGSAAPPRPPAPVETAATRLLDERGLLDSQKAAMNRQDSQLDDLAAILRRQKAMGLAINQELAEQSELLDDLDGEVEGTQAKMANAEGKMKKLEG</sequence>
<dbReference type="SMART" id="SM00312">
    <property type="entry name" value="PX"/>
    <property type="match status" value="1"/>
</dbReference>
<organism evidence="9 10">
    <name type="scientific">Acaromyces ingoldii</name>
    <dbReference type="NCBI Taxonomy" id="215250"/>
    <lineage>
        <taxon>Eukaryota</taxon>
        <taxon>Fungi</taxon>
        <taxon>Dikarya</taxon>
        <taxon>Basidiomycota</taxon>
        <taxon>Ustilaginomycotina</taxon>
        <taxon>Exobasidiomycetes</taxon>
        <taxon>Exobasidiales</taxon>
        <taxon>Cryptobasidiaceae</taxon>
        <taxon>Acaromyces</taxon>
    </lineage>
</organism>
<dbReference type="OrthoDB" id="428895at2759"/>
<evidence type="ECO:0000313" key="9">
    <source>
        <dbReference type="EMBL" id="PWN88161.1"/>
    </source>
</evidence>
<dbReference type="GeneID" id="37044220"/>
<evidence type="ECO:0000256" key="2">
    <source>
        <dbReference type="ARBA" id="ARBA00022554"/>
    </source>
</evidence>
<name>A0A316YGA0_9BASI</name>
<dbReference type="Gene3D" id="1.20.5.110">
    <property type="match status" value="1"/>
</dbReference>
<dbReference type="EMBL" id="KZ819638">
    <property type="protein sequence ID" value="PWN88161.1"/>
    <property type="molecule type" value="Genomic_DNA"/>
</dbReference>
<dbReference type="Gene3D" id="3.30.1520.10">
    <property type="entry name" value="Phox-like domain"/>
    <property type="match status" value="1"/>
</dbReference>
<dbReference type="SUPFAM" id="SSF64268">
    <property type="entry name" value="PX domain"/>
    <property type="match status" value="1"/>
</dbReference>
<feature type="domain" description="PX" evidence="8">
    <location>
        <begin position="6"/>
        <end position="139"/>
    </location>
</feature>
<dbReference type="CDD" id="cd15858">
    <property type="entry name" value="SNARE_VAM7"/>
    <property type="match status" value="1"/>
</dbReference>
<keyword evidence="3 5" id="KW-0175">Coiled coil</keyword>
<dbReference type="InParanoid" id="A0A316YGA0"/>
<evidence type="ECO:0000256" key="5">
    <source>
        <dbReference type="SAM" id="Coils"/>
    </source>
</evidence>
<dbReference type="AlphaFoldDB" id="A0A316YGA0"/>
<evidence type="ECO:0000256" key="3">
    <source>
        <dbReference type="ARBA" id="ARBA00023054"/>
    </source>
</evidence>
<dbReference type="Proteomes" id="UP000245768">
    <property type="component" value="Unassembled WGS sequence"/>
</dbReference>
<evidence type="ECO:0000259" key="7">
    <source>
        <dbReference type="PROSITE" id="PS50192"/>
    </source>
</evidence>
<accession>A0A316YGA0</accession>
<dbReference type="InterPro" id="IPR000727">
    <property type="entry name" value="T_SNARE_dom"/>
</dbReference>
<keyword evidence="2" id="KW-0926">Vacuole</keyword>
<evidence type="ECO:0000259" key="8">
    <source>
        <dbReference type="PROSITE" id="PS50195"/>
    </source>
</evidence>
<feature type="compositionally biased region" description="Low complexity" evidence="6">
    <location>
        <begin position="147"/>
        <end position="160"/>
    </location>
</feature>
<evidence type="ECO:0000313" key="10">
    <source>
        <dbReference type="Proteomes" id="UP000245768"/>
    </source>
</evidence>
<evidence type="ECO:0000256" key="4">
    <source>
        <dbReference type="ARBA" id="ARBA00054927"/>
    </source>
</evidence>
<feature type="domain" description="T-SNARE coiled-coil homology" evidence="7">
    <location>
        <begin position="235"/>
        <end position="297"/>
    </location>
</feature>
<comment type="subcellular location">
    <subcellularLocation>
        <location evidence="1">Vacuole</location>
    </subcellularLocation>
</comment>
<evidence type="ECO:0000256" key="1">
    <source>
        <dbReference type="ARBA" id="ARBA00004116"/>
    </source>
</evidence>
<keyword evidence="10" id="KW-1185">Reference proteome</keyword>
<comment type="function">
    <text evidence="4">Essential for proper morphogenesis of the vacuole. May exist as structural reinforcement on the surface of the vacuolar membrane and be required for maintenance against rupture by osmotic pressure.</text>
</comment>
<dbReference type="InterPro" id="IPR001683">
    <property type="entry name" value="PX_dom"/>
</dbReference>
<proteinExistence type="predicted"/>
<dbReference type="GO" id="GO:0035091">
    <property type="term" value="F:phosphatidylinositol binding"/>
    <property type="evidence" value="ECO:0007669"/>
    <property type="project" value="InterPro"/>
</dbReference>
<dbReference type="STRING" id="215250.A0A316YGA0"/>
<dbReference type="SMART" id="SM00397">
    <property type="entry name" value="t_SNARE"/>
    <property type="match status" value="1"/>
</dbReference>
<dbReference type="SUPFAM" id="SSF58038">
    <property type="entry name" value="SNARE fusion complex"/>
    <property type="match status" value="1"/>
</dbReference>
<dbReference type="InterPro" id="IPR036871">
    <property type="entry name" value="PX_dom_sf"/>
</dbReference>
<evidence type="ECO:0000256" key="6">
    <source>
        <dbReference type="SAM" id="MobiDB-lite"/>
    </source>
</evidence>
<dbReference type="FunFam" id="1.20.5.110:FF:000058">
    <property type="entry name" value="VAM7p Vacuolar SNARE protein"/>
    <property type="match status" value="1"/>
</dbReference>
<feature type="coiled-coil region" evidence="5">
    <location>
        <begin position="266"/>
        <end position="293"/>
    </location>
</feature>
<dbReference type="GO" id="GO:0097576">
    <property type="term" value="P:vacuole fusion"/>
    <property type="evidence" value="ECO:0007669"/>
    <property type="project" value="UniProtKB-ARBA"/>
</dbReference>
<dbReference type="RefSeq" id="XP_025375359.1">
    <property type="nucleotide sequence ID" value="XM_025522304.1"/>
</dbReference>
<gene>
    <name evidence="9" type="ORF">FA10DRAFT_268377</name>
</gene>
<protein>
    <submittedName>
        <fullName evidence="9">Phox-like protein</fullName>
    </submittedName>
</protein>
<dbReference type="PROSITE" id="PS50195">
    <property type="entry name" value="PX"/>
    <property type="match status" value="1"/>
</dbReference>
<dbReference type="PROSITE" id="PS50192">
    <property type="entry name" value="T_SNARE"/>
    <property type="match status" value="1"/>
</dbReference>